<dbReference type="EMBL" id="GU474855">
    <property type="protein sequence ID" value="ADI17144.1"/>
    <property type="molecule type" value="Genomic_DNA"/>
</dbReference>
<evidence type="ECO:0000313" key="1">
    <source>
        <dbReference type="EMBL" id="ADI17144.1"/>
    </source>
</evidence>
<reference evidence="1" key="1">
    <citation type="journal article" date="2011" name="Environ. Microbiol.">
        <title>Time-series analyses of Monterey Bay coastal microbial picoplankton using a 'genome proxy' microarray.</title>
        <authorList>
            <person name="Rich V.I."/>
            <person name="Pham V.D."/>
            <person name="Eppley J."/>
            <person name="Shi Y."/>
            <person name="DeLong E.F."/>
        </authorList>
    </citation>
    <scope>NUCLEOTIDE SEQUENCE</scope>
</reference>
<accession>E0XRV3</accession>
<name>E0XRV3_9GAMM</name>
<dbReference type="AlphaFoldDB" id="E0XRV3"/>
<sequence>MPIVVPKIFNLKPTKMLYIEHTHVNITYINRCVQESSSRLKTISYHKYFSGLRS</sequence>
<protein>
    <submittedName>
        <fullName evidence="1">Uncharacterized protein</fullName>
    </submittedName>
</protein>
<proteinExistence type="predicted"/>
<organism evidence="1">
    <name type="scientific">uncultured gamma proteobacterium HF0070_08D07</name>
    <dbReference type="NCBI Taxonomy" id="710983"/>
    <lineage>
        <taxon>Bacteria</taxon>
        <taxon>Pseudomonadati</taxon>
        <taxon>Pseudomonadota</taxon>
        <taxon>Gammaproteobacteria</taxon>
        <taxon>environmental samples</taxon>
    </lineage>
</organism>